<feature type="region of interest" description="Disordered" evidence="1">
    <location>
        <begin position="55"/>
        <end position="81"/>
    </location>
</feature>
<comment type="caution">
    <text evidence="2">The sequence shown here is derived from an EMBL/GenBank/DDBJ whole genome shotgun (WGS) entry which is preliminary data.</text>
</comment>
<dbReference type="EMBL" id="JBBWWR010000017">
    <property type="protein sequence ID" value="KAK8946002.1"/>
    <property type="molecule type" value="Genomic_DNA"/>
</dbReference>
<proteinExistence type="predicted"/>
<gene>
    <name evidence="2" type="ORF">KSP40_PGU006847</name>
</gene>
<evidence type="ECO:0000256" key="1">
    <source>
        <dbReference type="SAM" id="MobiDB-lite"/>
    </source>
</evidence>
<feature type="compositionally biased region" description="Basic and acidic residues" evidence="1">
    <location>
        <begin position="1"/>
        <end position="13"/>
    </location>
</feature>
<sequence>MVVKKREGERSAPAREASTTCLPKRWPSGRPPTPASFLCRLRRVVFKLIMLSASSKSGAAGNSRKKAVDDESSAAVRSIPSSHQKQAVEDCIEFFKKSSSPAAKAADVCFKSGEV</sequence>
<organism evidence="2 3">
    <name type="scientific">Platanthera guangdongensis</name>
    <dbReference type="NCBI Taxonomy" id="2320717"/>
    <lineage>
        <taxon>Eukaryota</taxon>
        <taxon>Viridiplantae</taxon>
        <taxon>Streptophyta</taxon>
        <taxon>Embryophyta</taxon>
        <taxon>Tracheophyta</taxon>
        <taxon>Spermatophyta</taxon>
        <taxon>Magnoliopsida</taxon>
        <taxon>Liliopsida</taxon>
        <taxon>Asparagales</taxon>
        <taxon>Orchidaceae</taxon>
        <taxon>Orchidoideae</taxon>
        <taxon>Orchideae</taxon>
        <taxon>Orchidinae</taxon>
        <taxon>Platanthera</taxon>
    </lineage>
</organism>
<dbReference type="Proteomes" id="UP001412067">
    <property type="component" value="Unassembled WGS sequence"/>
</dbReference>
<protein>
    <recommendedName>
        <fullName evidence="4">Josephin-like protein</fullName>
    </recommendedName>
</protein>
<dbReference type="PANTHER" id="PTHR35111:SF1">
    <property type="entry name" value="OS04G0115900 PROTEIN"/>
    <property type="match status" value="1"/>
</dbReference>
<name>A0ABR2LPK7_9ASPA</name>
<accession>A0ABR2LPK7</accession>
<keyword evidence="3" id="KW-1185">Reference proteome</keyword>
<evidence type="ECO:0000313" key="3">
    <source>
        <dbReference type="Proteomes" id="UP001412067"/>
    </source>
</evidence>
<feature type="region of interest" description="Disordered" evidence="1">
    <location>
        <begin position="1"/>
        <end position="31"/>
    </location>
</feature>
<evidence type="ECO:0008006" key="4">
    <source>
        <dbReference type="Google" id="ProtNLM"/>
    </source>
</evidence>
<dbReference type="PANTHER" id="PTHR35111">
    <property type="entry name" value="F10A5.9-RELATED"/>
    <property type="match status" value="1"/>
</dbReference>
<evidence type="ECO:0000313" key="2">
    <source>
        <dbReference type="EMBL" id="KAK8946002.1"/>
    </source>
</evidence>
<reference evidence="2 3" key="1">
    <citation type="journal article" date="2022" name="Nat. Plants">
        <title>Genomes of leafy and leafless Platanthera orchids illuminate the evolution of mycoheterotrophy.</title>
        <authorList>
            <person name="Li M.H."/>
            <person name="Liu K.W."/>
            <person name="Li Z."/>
            <person name="Lu H.C."/>
            <person name="Ye Q.L."/>
            <person name="Zhang D."/>
            <person name="Wang J.Y."/>
            <person name="Li Y.F."/>
            <person name="Zhong Z.M."/>
            <person name="Liu X."/>
            <person name="Yu X."/>
            <person name="Liu D.K."/>
            <person name="Tu X.D."/>
            <person name="Liu B."/>
            <person name="Hao Y."/>
            <person name="Liao X.Y."/>
            <person name="Jiang Y.T."/>
            <person name="Sun W.H."/>
            <person name="Chen J."/>
            <person name="Chen Y.Q."/>
            <person name="Ai Y."/>
            <person name="Zhai J.W."/>
            <person name="Wu S.S."/>
            <person name="Zhou Z."/>
            <person name="Hsiao Y.Y."/>
            <person name="Wu W.L."/>
            <person name="Chen Y.Y."/>
            <person name="Lin Y.F."/>
            <person name="Hsu J.L."/>
            <person name="Li C.Y."/>
            <person name="Wang Z.W."/>
            <person name="Zhao X."/>
            <person name="Zhong W.Y."/>
            <person name="Ma X.K."/>
            <person name="Ma L."/>
            <person name="Huang J."/>
            <person name="Chen G.Z."/>
            <person name="Huang M.Z."/>
            <person name="Huang L."/>
            <person name="Peng D.H."/>
            <person name="Luo Y.B."/>
            <person name="Zou S.Q."/>
            <person name="Chen S.P."/>
            <person name="Lan S."/>
            <person name="Tsai W.C."/>
            <person name="Van de Peer Y."/>
            <person name="Liu Z.J."/>
        </authorList>
    </citation>
    <scope>NUCLEOTIDE SEQUENCE [LARGE SCALE GENOMIC DNA]</scope>
    <source>
        <strain evidence="2">Lor288</strain>
    </source>
</reference>